<keyword evidence="8" id="KW-1185">Reference proteome</keyword>
<feature type="domain" description="Response regulatory" evidence="6">
    <location>
        <begin position="267"/>
        <end position="384"/>
    </location>
</feature>
<dbReference type="EC" id="2.7.13.3" evidence="2"/>
<evidence type="ECO:0000259" key="6">
    <source>
        <dbReference type="PROSITE" id="PS50110"/>
    </source>
</evidence>
<dbReference type="InterPro" id="IPR011006">
    <property type="entry name" value="CheY-like_superfamily"/>
</dbReference>
<dbReference type="AlphaFoldDB" id="A0A8J3DZ68"/>
<dbReference type="PROSITE" id="PS50109">
    <property type="entry name" value="HIS_KIN"/>
    <property type="match status" value="1"/>
</dbReference>
<protein>
    <recommendedName>
        <fullName evidence="2">histidine kinase</fullName>
        <ecNumber evidence="2">2.7.13.3</ecNumber>
    </recommendedName>
</protein>
<dbReference type="SMART" id="SM00387">
    <property type="entry name" value="HATPase_c"/>
    <property type="match status" value="1"/>
</dbReference>
<dbReference type="InterPro" id="IPR036097">
    <property type="entry name" value="HisK_dim/P_sf"/>
</dbReference>
<dbReference type="Proteomes" id="UP000602745">
    <property type="component" value="Unassembled WGS sequence"/>
</dbReference>
<gene>
    <name evidence="7" type="ORF">GCM10007276_29840</name>
</gene>
<dbReference type="SMART" id="SM00388">
    <property type="entry name" value="HisKA"/>
    <property type="match status" value="1"/>
</dbReference>
<dbReference type="SMART" id="SM00448">
    <property type="entry name" value="REC"/>
    <property type="match status" value="1"/>
</dbReference>
<dbReference type="InterPro" id="IPR003661">
    <property type="entry name" value="HisK_dim/P_dom"/>
</dbReference>
<reference evidence="7" key="2">
    <citation type="submission" date="2020-09" db="EMBL/GenBank/DDBJ databases">
        <authorList>
            <person name="Sun Q."/>
            <person name="Sedlacek I."/>
        </authorList>
    </citation>
    <scope>NUCLEOTIDE SEQUENCE</scope>
    <source>
        <strain evidence="7">CCM 7684</strain>
    </source>
</reference>
<evidence type="ECO:0000259" key="5">
    <source>
        <dbReference type="PROSITE" id="PS50109"/>
    </source>
</evidence>
<sequence>MRGKGALIMPVPDDEPVAPLERRIAGVAHELRTPLNGMLALADRLLDTPLSDEQRQYIHSMRAAARHLHAVATDVLDVARLQERSPRLEMGPVDLGEILSDLGAPFSARAAAQGIAFRIEMAPGVPNHLLGDPVRLRQMIENITDNALKVTHEGEVVLQVTSAPDSENRVCVTFVVNDTGPGFAGDDPEDLFALFTQGVYAQGGAGLGLALVRGFAEAMGGGAFAGNLPQGGASVGFSVALERDPAYQPAFPAANDAAPLRNDGQLRILVAEDNPINRVVIGTILDQFGHAHDMVGDGASALKAIAQVDYDLILMDKKMPILDGLSTARALCSLPDERARVPIIGLTAGAFAHEIDDFLAAGARAVVTKPISVRALWSAIDDVLGERRLAV</sequence>
<feature type="domain" description="Histidine kinase" evidence="5">
    <location>
        <begin position="26"/>
        <end position="243"/>
    </location>
</feature>
<evidence type="ECO:0000313" key="7">
    <source>
        <dbReference type="EMBL" id="GGE50814.1"/>
    </source>
</evidence>
<comment type="caution">
    <text evidence="7">The sequence shown here is derived from an EMBL/GenBank/DDBJ whole genome shotgun (WGS) entry which is preliminary data.</text>
</comment>
<dbReference type="InterPro" id="IPR036890">
    <property type="entry name" value="HATPase_C_sf"/>
</dbReference>
<keyword evidence="3 4" id="KW-0597">Phosphoprotein</keyword>
<dbReference type="SUPFAM" id="SSF47384">
    <property type="entry name" value="Homodimeric domain of signal transducing histidine kinase"/>
    <property type="match status" value="1"/>
</dbReference>
<dbReference type="Pfam" id="PF00072">
    <property type="entry name" value="Response_reg"/>
    <property type="match status" value="1"/>
</dbReference>
<evidence type="ECO:0000256" key="4">
    <source>
        <dbReference type="PROSITE-ProRule" id="PRU00169"/>
    </source>
</evidence>
<dbReference type="PROSITE" id="PS50110">
    <property type="entry name" value="RESPONSE_REGULATORY"/>
    <property type="match status" value="1"/>
</dbReference>
<dbReference type="InterPro" id="IPR003594">
    <property type="entry name" value="HATPase_dom"/>
</dbReference>
<dbReference type="PANTHER" id="PTHR45339:SF5">
    <property type="entry name" value="HISTIDINE KINASE"/>
    <property type="match status" value="1"/>
</dbReference>
<proteinExistence type="predicted"/>
<dbReference type="SUPFAM" id="SSF52172">
    <property type="entry name" value="CheY-like"/>
    <property type="match status" value="1"/>
</dbReference>
<feature type="modified residue" description="4-aspartylphosphate" evidence="4">
    <location>
        <position position="316"/>
    </location>
</feature>
<dbReference type="EMBL" id="BMCP01000004">
    <property type="protein sequence ID" value="GGE50814.1"/>
    <property type="molecule type" value="Genomic_DNA"/>
</dbReference>
<dbReference type="Pfam" id="PF02518">
    <property type="entry name" value="HATPase_c"/>
    <property type="match status" value="1"/>
</dbReference>
<dbReference type="PRINTS" id="PR00344">
    <property type="entry name" value="BCTRLSENSOR"/>
</dbReference>
<dbReference type="SUPFAM" id="SSF55874">
    <property type="entry name" value="ATPase domain of HSP90 chaperone/DNA topoisomerase II/histidine kinase"/>
    <property type="match status" value="1"/>
</dbReference>
<dbReference type="Gene3D" id="3.30.565.10">
    <property type="entry name" value="Histidine kinase-like ATPase, C-terminal domain"/>
    <property type="match status" value="1"/>
</dbReference>
<dbReference type="GO" id="GO:0000155">
    <property type="term" value="F:phosphorelay sensor kinase activity"/>
    <property type="evidence" value="ECO:0007669"/>
    <property type="project" value="InterPro"/>
</dbReference>
<dbReference type="InterPro" id="IPR005467">
    <property type="entry name" value="His_kinase_dom"/>
</dbReference>
<dbReference type="Gene3D" id="1.10.287.130">
    <property type="match status" value="1"/>
</dbReference>
<dbReference type="InterPro" id="IPR004358">
    <property type="entry name" value="Sig_transdc_His_kin-like_C"/>
</dbReference>
<dbReference type="Gene3D" id="3.40.50.2300">
    <property type="match status" value="1"/>
</dbReference>
<dbReference type="InterPro" id="IPR001789">
    <property type="entry name" value="Sig_transdc_resp-reg_receiver"/>
</dbReference>
<dbReference type="CDD" id="cd00082">
    <property type="entry name" value="HisKA"/>
    <property type="match status" value="1"/>
</dbReference>
<dbReference type="CDD" id="cd17546">
    <property type="entry name" value="REC_hyHK_CKI1_RcsC-like"/>
    <property type="match status" value="1"/>
</dbReference>
<name>A0A8J3DZ68_9RHOB</name>
<organism evidence="7 8">
    <name type="scientific">Agaricicola taiwanensis</name>
    <dbReference type="NCBI Taxonomy" id="591372"/>
    <lineage>
        <taxon>Bacteria</taxon>
        <taxon>Pseudomonadati</taxon>
        <taxon>Pseudomonadota</taxon>
        <taxon>Alphaproteobacteria</taxon>
        <taxon>Rhodobacterales</taxon>
        <taxon>Paracoccaceae</taxon>
        <taxon>Agaricicola</taxon>
    </lineage>
</organism>
<evidence type="ECO:0000256" key="2">
    <source>
        <dbReference type="ARBA" id="ARBA00012438"/>
    </source>
</evidence>
<evidence type="ECO:0000256" key="1">
    <source>
        <dbReference type="ARBA" id="ARBA00000085"/>
    </source>
</evidence>
<evidence type="ECO:0000256" key="3">
    <source>
        <dbReference type="ARBA" id="ARBA00022553"/>
    </source>
</evidence>
<dbReference type="Pfam" id="PF00512">
    <property type="entry name" value="HisKA"/>
    <property type="match status" value="1"/>
</dbReference>
<dbReference type="PANTHER" id="PTHR45339">
    <property type="entry name" value="HYBRID SIGNAL TRANSDUCTION HISTIDINE KINASE J"/>
    <property type="match status" value="1"/>
</dbReference>
<accession>A0A8J3DZ68</accession>
<comment type="catalytic activity">
    <reaction evidence="1">
        <text>ATP + protein L-histidine = ADP + protein N-phospho-L-histidine.</text>
        <dbReference type="EC" id="2.7.13.3"/>
    </reaction>
</comment>
<evidence type="ECO:0000313" key="8">
    <source>
        <dbReference type="Proteomes" id="UP000602745"/>
    </source>
</evidence>
<reference evidence="7" key="1">
    <citation type="journal article" date="2014" name="Int. J. Syst. Evol. Microbiol.">
        <title>Complete genome sequence of Corynebacterium casei LMG S-19264T (=DSM 44701T), isolated from a smear-ripened cheese.</title>
        <authorList>
            <consortium name="US DOE Joint Genome Institute (JGI-PGF)"/>
            <person name="Walter F."/>
            <person name="Albersmeier A."/>
            <person name="Kalinowski J."/>
            <person name="Ruckert C."/>
        </authorList>
    </citation>
    <scope>NUCLEOTIDE SEQUENCE</scope>
    <source>
        <strain evidence="7">CCM 7684</strain>
    </source>
</reference>